<reference evidence="2 3" key="1">
    <citation type="journal article" date="2013" name="Proc. Natl. Acad. Sci. U.S.A.">
        <title>The king cobra genome reveals dynamic gene evolution and adaptation in the snake venom system.</title>
        <authorList>
            <person name="Vonk F.J."/>
            <person name="Casewell N.R."/>
            <person name="Henkel C.V."/>
            <person name="Heimberg A.M."/>
            <person name="Jansen H.J."/>
            <person name="McCleary R.J."/>
            <person name="Kerkkamp H.M."/>
            <person name="Vos R.A."/>
            <person name="Guerreiro I."/>
            <person name="Calvete J.J."/>
            <person name="Wuster W."/>
            <person name="Woods A.E."/>
            <person name="Logan J.M."/>
            <person name="Harrison R.A."/>
            <person name="Castoe T.A."/>
            <person name="de Koning A.P."/>
            <person name="Pollock D.D."/>
            <person name="Yandell M."/>
            <person name="Calderon D."/>
            <person name="Renjifo C."/>
            <person name="Currier R.B."/>
            <person name="Salgado D."/>
            <person name="Pla D."/>
            <person name="Sanz L."/>
            <person name="Hyder A.S."/>
            <person name="Ribeiro J.M."/>
            <person name="Arntzen J.W."/>
            <person name="van den Thillart G.E."/>
            <person name="Boetzer M."/>
            <person name="Pirovano W."/>
            <person name="Dirks R.P."/>
            <person name="Spaink H.P."/>
            <person name="Duboule D."/>
            <person name="McGlinn E."/>
            <person name="Kini R.M."/>
            <person name="Richardson M.K."/>
        </authorList>
    </citation>
    <scope>NUCLEOTIDE SEQUENCE</scope>
    <source>
        <tissue evidence="2">Blood</tissue>
    </source>
</reference>
<feature type="compositionally biased region" description="Basic and acidic residues" evidence="1">
    <location>
        <begin position="80"/>
        <end position="92"/>
    </location>
</feature>
<feature type="non-terminal residue" evidence="2">
    <location>
        <position position="1"/>
    </location>
</feature>
<accession>V8P2G1</accession>
<evidence type="ECO:0000256" key="1">
    <source>
        <dbReference type="SAM" id="MobiDB-lite"/>
    </source>
</evidence>
<gene>
    <name evidence="2" type="primary">creB</name>
    <name evidence="2" type="ORF">L345_06080</name>
</gene>
<evidence type="ECO:0000313" key="2">
    <source>
        <dbReference type="EMBL" id="ETE68128.1"/>
    </source>
</evidence>
<comment type="caution">
    <text evidence="2">The sequence shown here is derived from an EMBL/GenBank/DDBJ whole genome shotgun (WGS) entry which is preliminary data.</text>
</comment>
<dbReference type="Proteomes" id="UP000018936">
    <property type="component" value="Unassembled WGS sequence"/>
</dbReference>
<organism evidence="2 3">
    <name type="scientific">Ophiophagus hannah</name>
    <name type="common">King cobra</name>
    <name type="synonym">Naja hannah</name>
    <dbReference type="NCBI Taxonomy" id="8665"/>
    <lineage>
        <taxon>Eukaryota</taxon>
        <taxon>Metazoa</taxon>
        <taxon>Chordata</taxon>
        <taxon>Craniata</taxon>
        <taxon>Vertebrata</taxon>
        <taxon>Euteleostomi</taxon>
        <taxon>Lepidosauria</taxon>
        <taxon>Squamata</taxon>
        <taxon>Bifurcata</taxon>
        <taxon>Unidentata</taxon>
        <taxon>Episquamata</taxon>
        <taxon>Toxicofera</taxon>
        <taxon>Serpentes</taxon>
        <taxon>Colubroidea</taxon>
        <taxon>Elapidae</taxon>
        <taxon>Elapinae</taxon>
        <taxon>Ophiophagus</taxon>
    </lineage>
</organism>
<keyword evidence="3" id="KW-1185">Reference proteome</keyword>
<feature type="region of interest" description="Disordered" evidence="1">
    <location>
        <begin position="1"/>
        <end position="56"/>
    </location>
</feature>
<name>V8P2G1_OPHHA</name>
<sequence>MSKGLCVSEGDGWGGIQPVQAGSGQTGSGPAPRSPHATHSGSQVSAGKSPRSKMSCRGCGAAPLCSFLALLRLQGGLLGPKRDTGVKKERGREKRKKEGGKGERKKGREGRKRERKEKEREKKETKEGPQTLALDAASEDALKQHNNPGLEGTLEQETLYHLGYFSASNAEEKFPEKGRHLLDRAAMQRKAEIVLDL</sequence>
<protein>
    <submittedName>
        <fullName evidence="2">CreB</fullName>
    </submittedName>
</protein>
<evidence type="ECO:0000313" key="3">
    <source>
        <dbReference type="Proteomes" id="UP000018936"/>
    </source>
</evidence>
<proteinExistence type="predicted"/>
<dbReference type="AlphaFoldDB" id="V8P2G1"/>
<feature type="compositionally biased region" description="Basic residues" evidence="1">
    <location>
        <begin position="93"/>
        <end position="115"/>
    </location>
</feature>
<feature type="region of interest" description="Disordered" evidence="1">
    <location>
        <begin position="78"/>
        <end position="133"/>
    </location>
</feature>
<dbReference type="EMBL" id="AZIM01001092">
    <property type="protein sequence ID" value="ETE68128.1"/>
    <property type="molecule type" value="Genomic_DNA"/>
</dbReference>
<feature type="compositionally biased region" description="Basic and acidic residues" evidence="1">
    <location>
        <begin position="116"/>
        <end position="127"/>
    </location>
</feature>
<feature type="compositionally biased region" description="Polar residues" evidence="1">
    <location>
        <begin position="37"/>
        <end position="46"/>
    </location>
</feature>